<dbReference type="GO" id="GO:0070182">
    <property type="term" value="F:DNA polymerase binding"/>
    <property type="evidence" value="ECO:0007669"/>
    <property type="project" value="TreeGrafter"/>
</dbReference>
<feature type="domain" description="FANCI helical" evidence="6">
    <location>
        <begin position="144"/>
        <end position="196"/>
    </location>
</feature>
<dbReference type="InterPro" id="IPR029308">
    <property type="entry name" value="FANCI_S1"/>
</dbReference>
<dbReference type="InterPro" id="IPR029314">
    <property type="entry name" value="FANCI_S4"/>
</dbReference>
<reference evidence="8" key="1">
    <citation type="journal article" date="2021" name="Sci. Adv.">
        <title>The American lobster genome reveals insights on longevity, neural, and immune adaptations.</title>
        <authorList>
            <person name="Polinski J.M."/>
            <person name="Zimin A.V."/>
            <person name="Clark K.F."/>
            <person name="Kohn A.B."/>
            <person name="Sadowski N."/>
            <person name="Timp W."/>
            <person name="Ptitsyn A."/>
            <person name="Khanna P."/>
            <person name="Romanova D.Y."/>
            <person name="Williams P."/>
            <person name="Greenwood S.J."/>
            <person name="Moroz L.L."/>
            <person name="Walt D.R."/>
            <person name="Bodnar A.G."/>
        </authorList>
    </citation>
    <scope>NUCLEOTIDE SEQUENCE</scope>
    <source>
        <strain evidence="8">GMGI-L3</strain>
    </source>
</reference>
<gene>
    <name evidence="8" type="primary">Fanci-L</name>
    <name evidence="8" type="ORF">Hamer_G018922</name>
</gene>
<dbReference type="Pfam" id="PF14678">
    <property type="entry name" value="FANCI_S4"/>
    <property type="match status" value="1"/>
</dbReference>
<organism evidence="8 9">
    <name type="scientific">Homarus americanus</name>
    <name type="common">American lobster</name>
    <dbReference type="NCBI Taxonomy" id="6706"/>
    <lineage>
        <taxon>Eukaryota</taxon>
        <taxon>Metazoa</taxon>
        <taxon>Ecdysozoa</taxon>
        <taxon>Arthropoda</taxon>
        <taxon>Crustacea</taxon>
        <taxon>Multicrustacea</taxon>
        <taxon>Malacostraca</taxon>
        <taxon>Eumalacostraca</taxon>
        <taxon>Eucarida</taxon>
        <taxon>Decapoda</taxon>
        <taxon>Pleocyemata</taxon>
        <taxon>Astacidea</taxon>
        <taxon>Nephropoidea</taxon>
        <taxon>Nephropidae</taxon>
        <taxon>Homarus</taxon>
    </lineage>
</organism>
<protein>
    <submittedName>
        <fullName evidence="8">Fanconi anemia group I protein-like</fullName>
    </submittedName>
</protein>
<dbReference type="InterPro" id="IPR016024">
    <property type="entry name" value="ARM-type_fold"/>
</dbReference>
<name>A0A8J5TBX8_HOMAM</name>
<dbReference type="InterPro" id="IPR029315">
    <property type="entry name" value="FANCI_S2"/>
</dbReference>
<evidence type="ECO:0000313" key="8">
    <source>
        <dbReference type="EMBL" id="KAG7173775.1"/>
    </source>
</evidence>
<evidence type="ECO:0000313" key="9">
    <source>
        <dbReference type="Proteomes" id="UP000747542"/>
    </source>
</evidence>
<feature type="domain" description="FANCI solenoid 1" evidence="2">
    <location>
        <begin position="1"/>
        <end position="137"/>
    </location>
</feature>
<dbReference type="GO" id="GO:0006281">
    <property type="term" value="P:DNA repair"/>
    <property type="evidence" value="ECO:0007669"/>
    <property type="project" value="InterPro"/>
</dbReference>
<feature type="region of interest" description="Disordered" evidence="1">
    <location>
        <begin position="1057"/>
        <end position="1143"/>
    </location>
</feature>
<evidence type="ECO:0000259" key="3">
    <source>
        <dbReference type="Pfam" id="PF14676"/>
    </source>
</evidence>
<evidence type="ECO:0000256" key="1">
    <source>
        <dbReference type="SAM" id="MobiDB-lite"/>
    </source>
</evidence>
<evidence type="ECO:0000259" key="6">
    <source>
        <dbReference type="Pfam" id="PF14679"/>
    </source>
</evidence>
<dbReference type="InterPro" id="IPR029310">
    <property type="entry name" value="FANCI_HD1"/>
</dbReference>
<comment type="caution">
    <text evidence="8">The sequence shown here is derived from an EMBL/GenBank/DDBJ whole genome shotgun (WGS) entry which is preliminary data.</text>
</comment>
<evidence type="ECO:0000259" key="4">
    <source>
        <dbReference type="Pfam" id="PF14677"/>
    </source>
</evidence>
<dbReference type="InterPro" id="IPR029312">
    <property type="entry name" value="FANCI_HD2"/>
</dbReference>
<dbReference type="Proteomes" id="UP000747542">
    <property type="component" value="Unassembled WGS sequence"/>
</dbReference>
<dbReference type="PANTHER" id="PTHR21818:SF0">
    <property type="entry name" value="FANCONI ANEMIA GROUP I PROTEIN"/>
    <property type="match status" value="1"/>
</dbReference>
<keyword evidence="9" id="KW-1185">Reference proteome</keyword>
<evidence type="ECO:0000259" key="2">
    <source>
        <dbReference type="Pfam" id="PF14675"/>
    </source>
</evidence>
<feature type="domain" description="FANCI helical" evidence="7">
    <location>
        <begin position="383"/>
        <end position="570"/>
    </location>
</feature>
<feature type="domain" description="FANCI solenoid 4" evidence="5">
    <location>
        <begin position="819"/>
        <end position="1052"/>
    </location>
</feature>
<dbReference type="InterPro" id="IPR026171">
    <property type="entry name" value="FANCI"/>
</dbReference>
<dbReference type="InterPro" id="IPR029313">
    <property type="entry name" value="FANCI_S3"/>
</dbReference>
<sequence>MTGDDYRYQVLKSFCDLSWCAETTTSLLPVFKDMNLPKEELHDVIFKVERVLKEVDYQSVPPIIYHLILLMRRDLPGRILQVVIDYFNSQENKLKQDRNNVGDEINSLEFDSEVIENSKYSDLTEAKGTVILHVTHHAQYNAALVRDYLKFIRSSTWLAEKLITPFNLALSLSLASIEKYKDQILEALKSCLLKLSSGKRKPTVSVSQGLVHLSFNLLESGSGPKGETYVSQRAIELASTVLPLIVKKQQHLGRSVISQLSNLILTASSPVQYIEILGKLAKMLPLVLLDHLNVIREPLEFSESLSLRAATHFLSAILPLLKMSMSLKDALMITLRKMLFSKKVESRQIAVRGFLQFLRHFRVMGALPSSQASMSFSSSMSTVSVKSIFYLGLYDVSQNNPNLVVNIMELLLQHSKCFLDLRPDIFNPVILKKVIVILGETTILTEPMGDLLSSLGACKTYYEEHHASEANEEDDENAITVLNEICAVFDVLTEKLSGCGLEDLGFDTNGDFSTTSPSGHKNIFSAKVMIGVFDSLLEYTFTSKAQTPEERMQVIVSLFKSQRKIVELLKEKSKKPKKKGGRVSRQTIALKSHLSLRVTADMLAVSLSDSDTDASDSGFILKGNHELQLYLLSIVEDVLSSVKGMTRSEKEKILPHLRTIAKVLLRECTDNLGSADSSDEREVTRLRQSLHIIANVLTIFNKFYKHKVETILKDLMNKNDNKSLNALLFQITKRFQKMLLKILHHKERTPLLKDAITIVHIVTAVTQAMEPQCSEVKDVQDWVHQLCKDQDFGHCGLTEAMMNLLMKLSNQIKGNHNLTRGIAKELYHRLGKLGVNVSIDEPVKYMMVTGDTSSVILSCLLVHLDDTLGLIELALNKMKACVVSGTQYNAEKVENCISLKCNILIQALHEVVQSAIPLGVSTDHTLKVVTKMYNVLALYAKFYIDLYRIKNYAQISDKFETIVHKSGELITKPIYPLITYIEGTHREAGSKIQRSITARAMKETKLIPSLIFAIEQYEKHLITLTHKSKVNLMQKMGVSTCRDFKIMPATLKEVLQKENEEEQENVLNSTDEEAGSDDQEEEEATHRKVESSLFNRNKREIKRKSCTEMNEDDENDPNSQNRTSGPPSKHRKISLGKKGKKYK</sequence>
<accession>A0A8J5TBX8</accession>
<dbReference type="Pfam" id="PF14676">
    <property type="entry name" value="FANCI_S2"/>
    <property type="match status" value="1"/>
</dbReference>
<feature type="compositionally biased region" description="Polar residues" evidence="1">
    <location>
        <begin position="1117"/>
        <end position="1126"/>
    </location>
</feature>
<dbReference type="Pfam" id="PF14675">
    <property type="entry name" value="FANCI_S1"/>
    <property type="match status" value="1"/>
</dbReference>
<proteinExistence type="predicted"/>
<evidence type="ECO:0000259" key="7">
    <source>
        <dbReference type="Pfam" id="PF14680"/>
    </source>
</evidence>
<dbReference type="PANTHER" id="PTHR21818">
    <property type="entry name" value="BC025462 PROTEIN"/>
    <property type="match status" value="1"/>
</dbReference>
<evidence type="ECO:0000259" key="5">
    <source>
        <dbReference type="Pfam" id="PF14678"/>
    </source>
</evidence>
<feature type="compositionally biased region" description="Basic residues" evidence="1">
    <location>
        <begin position="1128"/>
        <end position="1143"/>
    </location>
</feature>
<feature type="domain" description="FANCI solenoid 2" evidence="3">
    <location>
        <begin position="206"/>
        <end position="355"/>
    </location>
</feature>
<feature type="compositionally biased region" description="Acidic residues" evidence="1">
    <location>
        <begin position="1059"/>
        <end position="1083"/>
    </location>
</feature>
<feature type="domain" description="FANCI solenoid 3" evidence="4">
    <location>
        <begin position="594"/>
        <end position="805"/>
    </location>
</feature>
<dbReference type="AlphaFoldDB" id="A0A8J5TBX8"/>
<dbReference type="SUPFAM" id="SSF48371">
    <property type="entry name" value="ARM repeat"/>
    <property type="match status" value="1"/>
</dbReference>
<dbReference type="EMBL" id="JAHLQT010009009">
    <property type="protein sequence ID" value="KAG7173775.1"/>
    <property type="molecule type" value="Genomic_DNA"/>
</dbReference>
<dbReference type="Pfam" id="PF14677">
    <property type="entry name" value="FANCI_S3"/>
    <property type="match status" value="1"/>
</dbReference>
<dbReference type="Pfam" id="PF14679">
    <property type="entry name" value="FANCI_HD1"/>
    <property type="match status" value="1"/>
</dbReference>
<dbReference type="Pfam" id="PF14680">
    <property type="entry name" value="FANCI_HD2"/>
    <property type="match status" value="1"/>
</dbReference>